<dbReference type="EMBL" id="FPHM01000218">
    <property type="protein sequence ID" value="SFV71241.1"/>
    <property type="molecule type" value="Genomic_DNA"/>
</dbReference>
<dbReference type="InterPro" id="IPR029044">
    <property type="entry name" value="Nucleotide-diphossugar_trans"/>
</dbReference>
<organism evidence="2">
    <name type="scientific">hydrothermal vent metagenome</name>
    <dbReference type="NCBI Taxonomy" id="652676"/>
    <lineage>
        <taxon>unclassified sequences</taxon>
        <taxon>metagenomes</taxon>
        <taxon>ecological metagenomes</taxon>
    </lineage>
</organism>
<gene>
    <name evidence="2" type="ORF">MNB_SV-13-470</name>
</gene>
<dbReference type="InterPro" id="IPR001173">
    <property type="entry name" value="Glyco_trans_2-like"/>
</dbReference>
<dbReference type="Pfam" id="PF00535">
    <property type="entry name" value="Glycos_transf_2"/>
    <property type="match status" value="4"/>
</dbReference>
<protein>
    <submittedName>
        <fullName evidence="2">Glycosyl transferase, group 2 family protein</fullName>
    </submittedName>
</protein>
<dbReference type="Gene3D" id="3.90.550.10">
    <property type="entry name" value="Spore Coat Polysaccharide Biosynthesis Protein SpsA, Chain A"/>
    <property type="match status" value="4"/>
</dbReference>
<feature type="domain" description="Glycosyltransferase 2-like" evidence="1">
    <location>
        <begin position="218"/>
        <end position="378"/>
    </location>
</feature>
<dbReference type="GO" id="GO:0016740">
    <property type="term" value="F:transferase activity"/>
    <property type="evidence" value="ECO:0007669"/>
    <property type="project" value="UniProtKB-KW"/>
</dbReference>
<accession>A0A1W1D035</accession>
<feature type="domain" description="Glycosyltransferase 2-like" evidence="1">
    <location>
        <begin position="1021"/>
        <end position="1177"/>
    </location>
</feature>
<proteinExistence type="predicted"/>
<dbReference type="PANTHER" id="PTHR43179">
    <property type="entry name" value="RHAMNOSYLTRANSFERASE WBBL"/>
    <property type="match status" value="1"/>
</dbReference>
<feature type="domain" description="Glycosyltransferase 2-like" evidence="1">
    <location>
        <begin position="1274"/>
        <end position="1398"/>
    </location>
</feature>
<evidence type="ECO:0000259" key="1">
    <source>
        <dbReference type="Pfam" id="PF00535"/>
    </source>
</evidence>
<dbReference type="CDD" id="cd04186">
    <property type="entry name" value="GT_2_like_c"/>
    <property type="match status" value="1"/>
</dbReference>
<name>A0A1W1D035_9ZZZZ</name>
<dbReference type="SUPFAM" id="SSF53448">
    <property type="entry name" value="Nucleotide-diphospho-sugar transferases"/>
    <property type="match status" value="4"/>
</dbReference>
<evidence type="ECO:0000313" key="2">
    <source>
        <dbReference type="EMBL" id="SFV71241.1"/>
    </source>
</evidence>
<feature type="domain" description="Glycosyltransferase 2-like" evidence="1">
    <location>
        <begin position="477"/>
        <end position="599"/>
    </location>
</feature>
<dbReference type="CDD" id="cd04184">
    <property type="entry name" value="GT2_RfbC_Mx_like"/>
    <property type="match status" value="2"/>
</dbReference>
<sequence>MYFSYIINSFFFLCLQAIYPKLIFKSKKIGNTYYILQSKWFFILLGWVNIKIKITSDTFISPYLIIDYGKGNAHNNRIDLIQIDENTYQGDMVLFKGAKKIYFYPDAPRDTFEIQSFKMRSCSDFLHIYYQYTRIVWKDMMAFKNPYRIHIKSYKKYKKQGFLGMLDAVEEEFRKIQPYGVRRITTKKSRYEQWIKTHEVHKNKNRIEDKLMIRPLISILMPTYNTPIQYLKKALDSVLAQSYSHWELCIADDASSDHKMKEMLVDYSRKYENIKVTFREENGHISKASNTALSMVKGEFIGFLDHDDILAENALFEVVKSINKNVEVKFIYSDEDKIDIRGRRYEPHFKSDWNPDMFYSHNYISHFSVISRELVEAVGGFREGYEGAQDYDLFLRILDTLEDKNIAHIPKILYHWRAIVGSSALDSKEKLYTTEAGLKALRDFFEKKDKKILVQKGKVDNTYKVIYPLPSALPLVSILIPTRNHYDMIFKCVESILSHTMYQNYEILIVDNESNDKETLDYLVQLKKNPKISILSYYKPFNYASLNNFAVKHSKGEFVVLLNNDTEIISHHWLSEMLSHASRPDIGAVGAMLYYDNNTIQHAGTILGIGGVANHTHTGFKRGASGYFSRLITVQNYSAVTAACLMVKKSLYEKVGGMNEVYLAVAFNDVDFCLKLLKEGKRNLWTPFVELYHHESVSRGKEESIEEKQRFQNEVYYMQKNWEDLLAEDRYYNKNLSKHYIDFRLSSDLEINLKDKFEAYAHLEDSKGIEKKLSPIPKSFILCFKELEYVAANDDIRKSIEDKEFHTPLEHFVLYGYNEVKEGNRRIGTRFPFFDEEAYLKHNPILVMEIEEGNFSSGYEHFIYFGYKESIENKRAFVGKYPFAWNKVLKEKVYAYFDAFLYLEINPDVKEGIQKKQFVDAWEHFFLIGIEEIRKGERALHPNIGKQSEHLYAKNNQDIWDNTLYPNITTPFEHFLAYGYEEILAGRRELKPINEYTYTAVLMNILIQKEIARFKYTPLISIVMPVYNVEVRWLKLAIASLDKQWYKNWELCIADDGSTNQETLSYLKSLKHTQIKIFYLEKNLNISGASNMALTLARGEYIGLMDNDDTLSCDALYEMLKVLNTKKVDFIYSDEDKLNAEGKHCDPHFKADYAPDMFLSQNYISHFTVIKKSLIDEVGGWTLGLEGSQDYDLYLKVLELTDKIIHIPKVLYHWRKVEGSTAVNFSDKSYAQEAGQKALANALLRRKIDAKVETGKYTGTYRIKYAIKGNPLISIIIPFKDKPELLKVCIESVLSCSSYQNYEIIALSNNSHEIETFELMKSLSKKDKRVSFYEYNIAFNYAKINNYAVETYAKGEHILLLNNDIEIISKNWIESMLEFSQRENIGAVGAKLYYEDDTIQHAGVSMGVLTLTGHNFRHLPRDATAYMGREGVIQNVSAVTAACLMVKKELYTFVEGMNEESLKIAFNDIDFCLRLREKGYLNLFTPYAELYHYESRTRGYEDTPKKLKRFKTEVEYMQERHIKILEEGDPYYNKNFSLENEDFEVISQ</sequence>
<reference evidence="2" key="1">
    <citation type="submission" date="2016-10" db="EMBL/GenBank/DDBJ databases">
        <authorList>
            <person name="de Groot N.N."/>
        </authorList>
    </citation>
    <scope>NUCLEOTIDE SEQUENCE</scope>
</reference>
<keyword evidence="2" id="KW-0808">Transferase</keyword>
<dbReference type="PANTHER" id="PTHR43179:SF7">
    <property type="entry name" value="RHAMNOSYLTRANSFERASE WBBL"/>
    <property type="match status" value="1"/>
</dbReference>